<keyword evidence="1" id="KW-1133">Transmembrane helix</keyword>
<reference evidence="3 4" key="1">
    <citation type="submission" date="2019-04" db="EMBL/GenBank/DDBJ databases">
        <title>Complete genome sequence of Arthrobacter sp. ZXY-2 associated with effective atrazine degradation and salt adaptation.</title>
        <authorList>
            <person name="Zhao X."/>
        </authorList>
    </citation>
    <scope>NUCLEOTIDE SEQUENCE [LARGE SCALE GENOMIC DNA]</scope>
    <source>
        <strain evidence="4">ZP60</strain>
    </source>
</reference>
<accession>A0A4D6KEM6</accession>
<dbReference type="InterPro" id="IPR036927">
    <property type="entry name" value="Cyt_c_oxase-like_su1_sf"/>
</dbReference>
<feature type="transmembrane region" description="Helical" evidence="1">
    <location>
        <begin position="626"/>
        <end position="649"/>
    </location>
</feature>
<dbReference type="KEGG" id="halz:E5139_13015"/>
<protein>
    <submittedName>
        <fullName evidence="3">Cytochrome B</fullName>
    </submittedName>
</protein>
<feature type="transmembrane region" description="Helical" evidence="1">
    <location>
        <begin position="712"/>
        <end position="731"/>
    </location>
</feature>
<feature type="domain" description="Cytochrome oxidase subunit I profile" evidence="2">
    <location>
        <begin position="474"/>
        <end position="675"/>
    </location>
</feature>
<evidence type="ECO:0000259" key="2">
    <source>
        <dbReference type="PROSITE" id="PS50855"/>
    </source>
</evidence>
<feature type="transmembrane region" description="Helical" evidence="1">
    <location>
        <begin position="442"/>
        <end position="463"/>
    </location>
</feature>
<reference evidence="3 4" key="2">
    <citation type="submission" date="2019-04" db="EMBL/GenBank/DDBJ databases">
        <authorList>
            <person name="Yang S."/>
            <person name="Wei W."/>
        </authorList>
    </citation>
    <scope>NUCLEOTIDE SEQUENCE [LARGE SCALE GENOMIC DNA]</scope>
    <source>
        <strain evidence="4">ZP60</strain>
    </source>
</reference>
<dbReference type="PROSITE" id="PS50855">
    <property type="entry name" value="COX1"/>
    <property type="match status" value="1"/>
</dbReference>
<dbReference type="GO" id="GO:0016020">
    <property type="term" value="C:membrane"/>
    <property type="evidence" value="ECO:0007669"/>
    <property type="project" value="InterPro"/>
</dbReference>
<dbReference type="InterPro" id="IPR054309">
    <property type="entry name" value="NorB_cytochrome_c-like"/>
</dbReference>
<evidence type="ECO:0000313" key="4">
    <source>
        <dbReference type="Proteomes" id="UP000297053"/>
    </source>
</evidence>
<dbReference type="Gene3D" id="1.20.210.10">
    <property type="entry name" value="Cytochrome c oxidase-like, subunit I domain"/>
    <property type="match status" value="1"/>
</dbReference>
<organism evidence="3 4">
    <name type="scientific">Halomicrobium mukohataei</name>
    <dbReference type="NCBI Taxonomy" id="57705"/>
    <lineage>
        <taxon>Archaea</taxon>
        <taxon>Methanobacteriati</taxon>
        <taxon>Methanobacteriota</taxon>
        <taxon>Stenosarchaea group</taxon>
        <taxon>Halobacteria</taxon>
        <taxon>Halobacteriales</taxon>
        <taxon>Haloarculaceae</taxon>
        <taxon>Halomicrobium</taxon>
    </lineage>
</organism>
<dbReference type="PANTHER" id="PTHR10422:SF38">
    <property type="entry name" value="CYTOCHROME B SUBUNIT OF NITRIC OXIDE REDUCTASE"/>
    <property type="match status" value="1"/>
</dbReference>
<dbReference type="PANTHER" id="PTHR10422">
    <property type="entry name" value="CYTOCHROME C OXIDASE SUBUNIT 1"/>
    <property type="match status" value="1"/>
</dbReference>
<dbReference type="GO" id="GO:0020037">
    <property type="term" value="F:heme binding"/>
    <property type="evidence" value="ECO:0007669"/>
    <property type="project" value="InterPro"/>
</dbReference>
<dbReference type="InterPro" id="IPR023616">
    <property type="entry name" value="Cyt_c_oxase-like_su1_dom"/>
</dbReference>
<proteinExistence type="predicted"/>
<dbReference type="OMA" id="FHHLYFA"/>
<feature type="transmembrane region" description="Helical" evidence="1">
    <location>
        <begin position="221"/>
        <end position="243"/>
    </location>
</feature>
<feature type="transmembrane region" description="Helical" evidence="1">
    <location>
        <begin position="332"/>
        <end position="351"/>
    </location>
</feature>
<name>A0A4D6KEM6_9EURY</name>
<feature type="transmembrane region" description="Helical" evidence="1">
    <location>
        <begin position="410"/>
        <end position="430"/>
    </location>
</feature>
<dbReference type="Proteomes" id="UP000297053">
    <property type="component" value="Chromosome"/>
</dbReference>
<dbReference type="SUPFAM" id="SSF81442">
    <property type="entry name" value="Cytochrome c oxidase subunit I-like"/>
    <property type="match status" value="1"/>
</dbReference>
<sequence length="762" mass="83979">MQVQRATIAKIIAVVFVFNLIVMGGGAWLAYQSAPPIPDEVVGPDGDTIVTGQEIRDGKKAFQKDGLMNHGSILGNGAYYGQDYTADTLDLKVQHMRDYYAQERHDSAYDALESDEQAAVADVVERDLDGEYDGGPIEYSAAEAYAHEQVRQEYVERYHEGDHERGVPVDMIDSEEAARQFADFALWTAWFSHTDRPGGDHSYTNDWPFQPGAGNDATAAAMTWSVIAMVLLVAGAGFGVWLYKSISLPEPSAKGISVPEPGDVKVFPSQRAALRFVPVAAGLFLAQVLLGGLLAHFYIERAGFFGVEEIFGVHILQLLPFAIAKTWHIDLGILWIAATWLGAGLFLPPLLTGHEPDRQSTYVNGLLAAIVVVVVGGLGGIWLGSKGYIDGSLWWILGNEGLEYLEVGKLWQFGILAGFLIWAVLSVRGLKPLLDREPSYGLAHMILYAGGSIALLFTAGFLFTPDTNIAVTEFWRWWVVHMWVEGAFEFFIVAIIGLTLVSMNLLKRRSAEKAVMLQALLVMSTGVIGVSHHYWWIGMPDIWVPIGSVFSTLELIPLVFILYEALGQYRAMTGAGESFPYRLPFMFIIASGVWNFVGAGVLGFFINLPLINYYEHGTYLTVGHAHAAMFGAFGFLALGMVTYMLQIAIEPDRWDGTWLRYAFWCWNVGLALMVFVSVLPVGFLQLETIFTGSYAAGRSLAFYNQPIVQTLFWARLPGDTLMILGTAIYAADIVRKRFVLRKTAADPDIDDVAVAKGVLDDD</sequence>
<dbReference type="Pfam" id="PF00115">
    <property type="entry name" value="COX1"/>
    <property type="match status" value="1"/>
</dbReference>
<feature type="transmembrane region" description="Helical" evidence="1">
    <location>
        <begin position="12"/>
        <end position="31"/>
    </location>
</feature>
<feature type="transmembrane region" description="Helical" evidence="1">
    <location>
        <begin position="661"/>
        <end position="684"/>
    </location>
</feature>
<feature type="transmembrane region" description="Helical" evidence="1">
    <location>
        <begin position="363"/>
        <end position="384"/>
    </location>
</feature>
<feature type="transmembrane region" description="Helical" evidence="1">
    <location>
        <begin position="515"/>
        <end position="536"/>
    </location>
</feature>
<dbReference type="GO" id="GO:0004129">
    <property type="term" value="F:cytochrome-c oxidase activity"/>
    <property type="evidence" value="ECO:0007669"/>
    <property type="project" value="InterPro"/>
</dbReference>
<feature type="transmembrane region" description="Helical" evidence="1">
    <location>
        <begin position="276"/>
        <end position="299"/>
    </location>
</feature>
<feature type="transmembrane region" description="Helical" evidence="1">
    <location>
        <begin position="542"/>
        <end position="563"/>
    </location>
</feature>
<evidence type="ECO:0000313" key="3">
    <source>
        <dbReference type="EMBL" id="QCD66524.1"/>
    </source>
</evidence>
<dbReference type="GO" id="GO:0009060">
    <property type="term" value="P:aerobic respiration"/>
    <property type="evidence" value="ECO:0007669"/>
    <property type="project" value="InterPro"/>
</dbReference>
<dbReference type="AlphaFoldDB" id="A0A4D6KEM6"/>
<keyword evidence="1" id="KW-0472">Membrane</keyword>
<feature type="transmembrane region" description="Helical" evidence="1">
    <location>
        <begin position="583"/>
        <end position="606"/>
    </location>
</feature>
<dbReference type="EMBL" id="CP039375">
    <property type="protein sequence ID" value="QCD66524.1"/>
    <property type="molecule type" value="Genomic_DNA"/>
</dbReference>
<gene>
    <name evidence="3" type="ORF">E5139_13015</name>
</gene>
<evidence type="ECO:0000256" key="1">
    <source>
        <dbReference type="SAM" id="Phobius"/>
    </source>
</evidence>
<feature type="transmembrane region" description="Helical" evidence="1">
    <location>
        <begin position="483"/>
        <end position="503"/>
    </location>
</feature>
<dbReference type="Pfam" id="PF22085">
    <property type="entry name" value="NorB_cytochrome_c-like"/>
    <property type="match status" value="1"/>
</dbReference>
<dbReference type="GeneID" id="42179877"/>
<dbReference type="RefSeq" id="WP_015762935.1">
    <property type="nucleotide sequence ID" value="NZ_CP039375.1"/>
</dbReference>
<dbReference type="InterPro" id="IPR000883">
    <property type="entry name" value="Cyt_C_Oxase_1"/>
</dbReference>
<keyword evidence="1" id="KW-0812">Transmembrane</keyword>